<evidence type="ECO:0000313" key="1">
    <source>
        <dbReference type="EMBL" id="BBG23548.1"/>
    </source>
</evidence>
<dbReference type="KEGG" id="step:IC006_0832"/>
<dbReference type="EMBL" id="AP018930">
    <property type="protein sequence ID" value="BBG26302.1"/>
    <property type="molecule type" value="Genomic_DNA"/>
</dbReference>
<organism evidence="1 3">
    <name type="scientific">Sulfuracidifex tepidarius</name>
    <dbReference type="NCBI Taxonomy" id="1294262"/>
    <lineage>
        <taxon>Archaea</taxon>
        <taxon>Thermoproteota</taxon>
        <taxon>Thermoprotei</taxon>
        <taxon>Sulfolobales</taxon>
        <taxon>Sulfolobaceae</taxon>
        <taxon>Sulfuracidifex</taxon>
    </lineage>
</organism>
<dbReference type="OrthoDB" id="36021at2157"/>
<sequence length="115" mass="13422">MESYLDVVSYLNEGKVEEAGKKLIEIGKENEDEDVRNVIAEIEREIMELRHERDDFPSYSPYSDQIVKATRALEKCREERMKYLILHGLYLITKGNSLILGMIRLSGQVKPRTYL</sequence>
<keyword evidence="3" id="KW-1185">Reference proteome</keyword>
<evidence type="ECO:0000313" key="4">
    <source>
        <dbReference type="Proteomes" id="UP000325030"/>
    </source>
</evidence>
<dbReference type="EMBL" id="AP018929">
    <property type="protein sequence ID" value="BBG23548.1"/>
    <property type="molecule type" value="Genomic_DNA"/>
</dbReference>
<dbReference type="RefSeq" id="WP_054845889.1">
    <property type="nucleotide sequence ID" value="NZ_AP018929.1"/>
</dbReference>
<dbReference type="AlphaFoldDB" id="A0A510DU30"/>
<proteinExistence type="predicted"/>
<reference evidence="4" key="1">
    <citation type="submission" date="2018-09" db="EMBL/GenBank/DDBJ databases">
        <title>Complete Genome Sequencing of Sulfolobus sp. JCM 16834.</title>
        <authorList>
            <person name="Kato S."/>
            <person name="Itoh T."/>
            <person name="Ohkuma M."/>
        </authorList>
    </citation>
    <scope>NUCLEOTIDE SEQUENCE [LARGE SCALE GENOMIC DNA]</scope>
    <source>
        <strain evidence="4">IC-007</strain>
    </source>
</reference>
<dbReference type="GeneID" id="41717208"/>
<accession>A0A510E1E9</accession>
<name>A0A510DU30_9CREN</name>
<accession>A0A510DU30</accession>
<dbReference type="STRING" id="1294262.GCA_001316085_01595"/>
<evidence type="ECO:0000313" key="3">
    <source>
        <dbReference type="Proteomes" id="UP000322983"/>
    </source>
</evidence>
<gene>
    <name evidence="1" type="ORF">IC006_0832</name>
    <name evidence="2" type="ORF">IC007_0807</name>
</gene>
<dbReference type="Proteomes" id="UP000325030">
    <property type="component" value="Chromosome"/>
</dbReference>
<evidence type="ECO:0000313" key="2">
    <source>
        <dbReference type="EMBL" id="BBG26302.1"/>
    </source>
</evidence>
<protein>
    <submittedName>
        <fullName evidence="1">Uncharacterized protein</fullName>
    </submittedName>
</protein>
<dbReference type="Proteomes" id="UP000322983">
    <property type="component" value="Chromosome"/>
</dbReference>
<reference evidence="1 3" key="2">
    <citation type="journal article" date="2020" name="Int. J. Syst. Evol. Microbiol.">
        <title>Sulfuracidifex tepidarius gen. nov., sp. nov. and transfer of Sulfolobus metallicus Huber and Stetter 1992 to the genus Sulfuracidifex as Sulfuracidifex metallicus comb. nov.</title>
        <authorList>
            <person name="Itoh T."/>
            <person name="Miura T."/>
            <person name="Sakai H.D."/>
            <person name="Kato S."/>
            <person name="Ohkuma M."/>
            <person name="Takashina T."/>
        </authorList>
    </citation>
    <scope>NUCLEOTIDE SEQUENCE [LARGE SCALE GENOMIC DNA]</scope>
    <source>
        <strain evidence="1 3">IC-006</strain>
        <strain evidence="2">IC-007</strain>
    </source>
</reference>